<accession>A0ABS8C8P4</accession>
<name>A0ABS8C8P4_9BURK</name>
<evidence type="ECO:0000256" key="1">
    <source>
        <dbReference type="ARBA" id="ARBA00001917"/>
    </source>
</evidence>
<evidence type="ECO:0000256" key="3">
    <source>
        <dbReference type="ARBA" id="ARBA00022643"/>
    </source>
</evidence>
<dbReference type="InterPro" id="IPR006311">
    <property type="entry name" value="TAT_signal"/>
</dbReference>
<dbReference type="SUPFAM" id="SSF51395">
    <property type="entry name" value="FMN-linked oxidoreductases"/>
    <property type="match status" value="1"/>
</dbReference>
<dbReference type="RefSeq" id="WP_226952632.1">
    <property type="nucleotide sequence ID" value="NZ_JACDXW010000001.1"/>
</dbReference>
<dbReference type="Pfam" id="PF01070">
    <property type="entry name" value="FMN_dh"/>
    <property type="match status" value="1"/>
</dbReference>
<dbReference type="InterPro" id="IPR008259">
    <property type="entry name" value="FMN_hydac_DH_AS"/>
</dbReference>
<evidence type="ECO:0000313" key="7">
    <source>
        <dbReference type="EMBL" id="MCB5362395.1"/>
    </source>
</evidence>
<dbReference type="PROSITE" id="PS51349">
    <property type="entry name" value="FMN_HYDROXY_ACID_DH_2"/>
    <property type="match status" value="1"/>
</dbReference>
<evidence type="ECO:0000313" key="8">
    <source>
        <dbReference type="Proteomes" id="UP000776983"/>
    </source>
</evidence>
<dbReference type="EMBL" id="JACDXW010000001">
    <property type="protein sequence ID" value="MCB5362395.1"/>
    <property type="molecule type" value="Genomic_DNA"/>
</dbReference>
<keyword evidence="4" id="KW-0560">Oxidoreductase</keyword>
<dbReference type="PROSITE" id="PS51318">
    <property type="entry name" value="TAT"/>
    <property type="match status" value="1"/>
</dbReference>
<sequence length="360" mass="39202">MSISRRDFVLGAGFGAAGLAVGATLPGLFKSDVPSVALNVFDYRALAQDRLLGMVFDFLEGGSGSERSLQHNLAVFDQISFKPRRLVDISQRNQAIELFGKRQSSPFMIGPTGGNGVLWPNADLALARAAQEAGIPFTLSTPASNSIEEVAKNVDGDKWFQLYVSNRDQSEWFVKRALNAGYTTLVLTIDVAVNGLRERDIRNGFKIPVSMTPGVIWDGITHPSWTMDYMANQPQLANFVSNDASDIAAQTQAMSRSLDATFDWEALRQLREMWPHTLLVKGILNSDDAVMCIENGADGIILSNHGGRQLAEVVSPLQVLAETRSKVDKPILIDSGFRRGSDIVKAFALGADSVRVMQGV</sequence>
<keyword evidence="3" id="KW-0288">FMN</keyword>
<comment type="cofactor">
    <cofactor evidence="1">
        <name>FMN</name>
        <dbReference type="ChEBI" id="CHEBI:58210"/>
    </cofactor>
</comment>
<organism evidence="7 8">
    <name type="scientific">Mesopusillimonas faecipullorum</name>
    <dbReference type="NCBI Taxonomy" id="2755040"/>
    <lineage>
        <taxon>Bacteria</taxon>
        <taxon>Pseudomonadati</taxon>
        <taxon>Pseudomonadota</taxon>
        <taxon>Betaproteobacteria</taxon>
        <taxon>Burkholderiales</taxon>
        <taxon>Alcaligenaceae</taxon>
        <taxon>Mesopusillimonas</taxon>
    </lineage>
</organism>
<dbReference type="InterPro" id="IPR012133">
    <property type="entry name" value="Alpha-hydoxy_acid_DH_FMN"/>
</dbReference>
<dbReference type="Proteomes" id="UP000776983">
    <property type="component" value="Unassembled WGS sequence"/>
</dbReference>
<evidence type="ECO:0000256" key="2">
    <source>
        <dbReference type="ARBA" id="ARBA00022630"/>
    </source>
</evidence>
<dbReference type="InterPro" id="IPR013785">
    <property type="entry name" value="Aldolase_TIM"/>
</dbReference>
<dbReference type="PROSITE" id="PS00557">
    <property type="entry name" value="FMN_HYDROXY_ACID_DH_1"/>
    <property type="match status" value="1"/>
</dbReference>
<keyword evidence="8" id="KW-1185">Reference proteome</keyword>
<gene>
    <name evidence="7" type="ORF">H0484_01325</name>
</gene>
<comment type="caution">
    <text evidence="7">The sequence shown here is derived from an EMBL/GenBank/DDBJ whole genome shotgun (WGS) entry which is preliminary data.</text>
</comment>
<keyword evidence="2" id="KW-0285">Flavoprotein</keyword>
<dbReference type="PANTHER" id="PTHR10578">
    <property type="entry name" value="S -2-HYDROXY-ACID OXIDASE-RELATED"/>
    <property type="match status" value="1"/>
</dbReference>
<reference evidence="7 8" key="1">
    <citation type="submission" date="2020-07" db="EMBL/GenBank/DDBJ databases">
        <title>Pusillimonas sp. nov., isolated from poultry manure in Taiwan.</title>
        <authorList>
            <person name="Lin S.-Y."/>
            <person name="Tang Y.-S."/>
            <person name="Young C.-C."/>
        </authorList>
    </citation>
    <scope>NUCLEOTIDE SEQUENCE [LARGE SCALE GENOMIC DNA]</scope>
    <source>
        <strain evidence="7 8">CC-YST705</strain>
    </source>
</reference>
<proteinExistence type="inferred from homology"/>
<dbReference type="PIRSF" id="PIRSF000138">
    <property type="entry name" value="Al-hdrx_acd_dh"/>
    <property type="match status" value="1"/>
</dbReference>
<dbReference type="InterPro" id="IPR000262">
    <property type="entry name" value="FMN-dep_DH"/>
</dbReference>
<dbReference type="InterPro" id="IPR037396">
    <property type="entry name" value="FMN_HAD"/>
</dbReference>
<dbReference type="Gene3D" id="3.20.20.70">
    <property type="entry name" value="Aldolase class I"/>
    <property type="match status" value="1"/>
</dbReference>
<protein>
    <submittedName>
        <fullName evidence="7">Alpha-hydroxy-acid oxidizing protein</fullName>
    </submittedName>
</protein>
<feature type="domain" description="FMN hydroxy acid dehydrogenase" evidence="6">
    <location>
        <begin position="32"/>
        <end position="360"/>
    </location>
</feature>
<evidence type="ECO:0000256" key="5">
    <source>
        <dbReference type="ARBA" id="ARBA00024042"/>
    </source>
</evidence>
<evidence type="ECO:0000259" key="6">
    <source>
        <dbReference type="PROSITE" id="PS51349"/>
    </source>
</evidence>
<comment type="similarity">
    <text evidence="5">Belongs to the FMN-dependent alpha-hydroxy acid dehydrogenase family.</text>
</comment>
<evidence type="ECO:0000256" key="4">
    <source>
        <dbReference type="ARBA" id="ARBA00023002"/>
    </source>
</evidence>
<dbReference type="PANTHER" id="PTHR10578:SF107">
    <property type="entry name" value="2-HYDROXYACID OXIDASE 1"/>
    <property type="match status" value="1"/>
</dbReference>